<accession>A0ABY6GIC6</accession>
<proteinExistence type="predicted"/>
<organism evidence="2 3">
    <name type="scientific">Candidatus Kirkpatrickella diaphorinae</name>
    <dbReference type="NCBI Taxonomy" id="2984322"/>
    <lineage>
        <taxon>Bacteria</taxon>
        <taxon>Pseudomonadati</taxon>
        <taxon>Pseudomonadota</taxon>
        <taxon>Alphaproteobacteria</taxon>
        <taxon>Acetobacterales</taxon>
        <taxon>Acetobacteraceae</taxon>
        <taxon>Candidatus Kirkpatrickella</taxon>
    </lineage>
</organism>
<reference evidence="2" key="1">
    <citation type="submission" date="2022-10" db="EMBL/GenBank/DDBJ databases">
        <title>Candidatus Kirkpatrella diaphorinas gen. nov., sp. nov., an uncultured endosymbiont identified in a population of Diaphorina citri from Hawaii.</title>
        <authorList>
            <person name="Henry E.M."/>
            <person name="Carlson C.R."/>
            <person name="Kuo Y.-W."/>
        </authorList>
    </citation>
    <scope>NUCLEOTIDE SEQUENCE</scope>
    <source>
        <strain evidence="2">CADCRV1</strain>
    </source>
</reference>
<feature type="signal peptide" evidence="1">
    <location>
        <begin position="1"/>
        <end position="29"/>
    </location>
</feature>
<dbReference type="EMBL" id="CP107052">
    <property type="protein sequence ID" value="UYH50533.1"/>
    <property type="molecule type" value="Genomic_DNA"/>
</dbReference>
<sequence>MLLSFYRRSLLLCAIWSSALALNAVEARAAPKSVTLTTPATPAIESLARQLNAEAIKDARNHHDDPIILVTMADLGRSKRQQALFTQLQSARLCGAIGCATSIYLGDKGRWTEVYNDVTGDITILPTAHHGLYDLGLSKGRKRIWNGTEYIDPLDR</sequence>
<evidence type="ECO:0000313" key="2">
    <source>
        <dbReference type="EMBL" id="UYH50533.1"/>
    </source>
</evidence>
<name>A0ABY6GIC6_9PROT</name>
<evidence type="ECO:0000313" key="3">
    <source>
        <dbReference type="Proteomes" id="UP001163831"/>
    </source>
</evidence>
<dbReference type="RefSeq" id="WP_319806118.1">
    <property type="nucleotide sequence ID" value="NZ_CP107052.1"/>
</dbReference>
<keyword evidence="3" id="KW-1185">Reference proteome</keyword>
<keyword evidence="1" id="KW-0732">Signal</keyword>
<gene>
    <name evidence="2" type="ORF">N5W20_05235</name>
</gene>
<dbReference type="Proteomes" id="UP001163831">
    <property type="component" value="Chromosome"/>
</dbReference>
<protein>
    <submittedName>
        <fullName evidence="2">Uncharacterized protein</fullName>
    </submittedName>
</protein>
<evidence type="ECO:0000256" key="1">
    <source>
        <dbReference type="SAM" id="SignalP"/>
    </source>
</evidence>
<feature type="chain" id="PRO_5045858271" evidence="1">
    <location>
        <begin position="30"/>
        <end position="156"/>
    </location>
</feature>